<proteinExistence type="predicted"/>
<evidence type="ECO:0000256" key="1">
    <source>
        <dbReference type="SAM" id="MobiDB-lite"/>
    </source>
</evidence>
<accession>A0A6A1TJ39</accession>
<gene>
    <name evidence="2" type="ORF">F4V91_25760</name>
</gene>
<name>A0A6A1TJ39_NEOGA</name>
<dbReference type="EMBL" id="VZUL01000003">
    <property type="protein sequence ID" value="KAB1083047.1"/>
    <property type="molecule type" value="Genomic_DNA"/>
</dbReference>
<dbReference type="Proteomes" id="UP000386575">
    <property type="component" value="Unassembled WGS sequence"/>
</dbReference>
<protein>
    <submittedName>
        <fullName evidence="2">Uncharacterized protein</fullName>
    </submittedName>
</protein>
<reference evidence="2 3" key="1">
    <citation type="submission" date="2019-09" db="EMBL/GenBank/DDBJ databases">
        <title>Genome sequencing of Ng87 strain.</title>
        <authorList>
            <person name="Karasev E.S."/>
            <person name="Andronov E."/>
        </authorList>
    </citation>
    <scope>NUCLEOTIDE SEQUENCE [LARGE SCALE GENOMIC DNA]</scope>
    <source>
        <strain evidence="2 3">Ng87</strain>
    </source>
</reference>
<dbReference type="AlphaFoldDB" id="A0A6A1TJ39"/>
<dbReference type="RefSeq" id="WP_151046444.1">
    <property type="nucleotide sequence ID" value="NZ_VZUL01000003.1"/>
</dbReference>
<comment type="caution">
    <text evidence="2">The sequence shown here is derived from an EMBL/GenBank/DDBJ whole genome shotgun (WGS) entry which is preliminary data.</text>
</comment>
<sequence length="61" mass="6873">MKLFTTTDDPPVRDGIDLLPEMVDIRLELPLEKQSQSNELLDKSLRETFPASDPIASGRCE</sequence>
<feature type="region of interest" description="Disordered" evidence="1">
    <location>
        <begin position="35"/>
        <end position="61"/>
    </location>
</feature>
<organism evidence="2 3">
    <name type="scientific">Neorhizobium galegae</name>
    <name type="common">Rhizobium galegae</name>
    <dbReference type="NCBI Taxonomy" id="399"/>
    <lineage>
        <taxon>Bacteria</taxon>
        <taxon>Pseudomonadati</taxon>
        <taxon>Pseudomonadota</taxon>
        <taxon>Alphaproteobacteria</taxon>
        <taxon>Hyphomicrobiales</taxon>
        <taxon>Rhizobiaceae</taxon>
        <taxon>Rhizobium/Agrobacterium group</taxon>
        <taxon>Neorhizobium</taxon>
    </lineage>
</organism>
<evidence type="ECO:0000313" key="3">
    <source>
        <dbReference type="Proteomes" id="UP000386575"/>
    </source>
</evidence>
<evidence type="ECO:0000313" key="2">
    <source>
        <dbReference type="EMBL" id="KAB1083047.1"/>
    </source>
</evidence>